<proteinExistence type="predicted"/>
<comment type="caution">
    <text evidence="1">The sequence shown here is derived from an EMBL/GenBank/DDBJ whole genome shotgun (WGS) entry which is preliminary data.</text>
</comment>
<dbReference type="EMBL" id="BOOO01000036">
    <property type="protein sequence ID" value="GII32803.1"/>
    <property type="molecule type" value="Genomic_DNA"/>
</dbReference>
<keyword evidence="2" id="KW-1185">Reference proteome</keyword>
<accession>A0A8J3TUM8</accession>
<name>A0A8J3TUM8_9ACTN</name>
<evidence type="ECO:0000313" key="1">
    <source>
        <dbReference type="EMBL" id="GII32803.1"/>
    </source>
</evidence>
<evidence type="ECO:0000313" key="2">
    <source>
        <dbReference type="Proteomes" id="UP000650628"/>
    </source>
</evidence>
<sequence>MSVPMDIARRVADAVLYEGYLLYPYRASAAKNQLRWQFGVLVPNGYSATAEPSRSVTECLLEAGGDAEDADVHLRLRFLHIRSRTVEELTGDGGYRAVPELTSGETVYLGFDDATEREAEAVLPLRDLLTEEHSVEVQVAGGRTAEPILSPAGEPLGRVVSQQQPLDARLRVSATRQAGPYGLIKLHIETRNTSSWDEPGAPREEALRRSLIAAHLLIGTTRGGFVSLIDPPEWAGPAVDGCRNQHVWPVLVGEPGDRSLMLSSPIILYDYPDIAPESQGDMFDSTEIDEMLHLRAITLTDEETREAAATDPRAAEILRRARELPPELVERLHGVIRYLGAPSHPAAPGAPATAGPGGPALAGFPGFSGVRGVSGVSGPDGAPGLPGVPGVPGPAGGLANGHAADPGVPGAAPGTPWWDPGTDARVSPETDTVTVSGVPLAKGSRVRLNPGKRRADAHDMFLTGKVAHVEAVFLDVDGSRHLAVTLADDPAADLQRTQGRFLYFAPDEVEPLGDEEAHP</sequence>
<evidence type="ECO:0008006" key="3">
    <source>
        <dbReference type="Google" id="ProtNLM"/>
    </source>
</evidence>
<dbReference type="RefSeq" id="WP_203956670.1">
    <property type="nucleotide sequence ID" value="NZ_BOOO01000036.1"/>
</dbReference>
<dbReference type="AlphaFoldDB" id="A0A8J3TUM8"/>
<organism evidence="1 2">
    <name type="scientific">Planotetraspora mira</name>
    <dbReference type="NCBI Taxonomy" id="58121"/>
    <lineage>
        <taxon>Bacteria</taxon>
        <taxon>Bacillati</taxon>
        <taxon>Actinomycetota</taxon>
        <taxon>Actinomycetes</taxon>
        <taxon>Streptosporangiales</taxon>
        <taxon>Streptosporangiaceae</taxon>
        <taxon>Planotetraspora</taxon>
    </lineage>
</organism>
<gene>
    <name evidence="1" type="ORF">Pmi06nite_62450</name>
</gene>
<reference evidence="1 2" key="1">
    <citation type="submission" date="2021-01" db="EMBL/GenBank/DDBJ databases">
        <title>Whole genome shotgun sequence of Planotetraspora mira NBRC 15435.</title>
        <authorList>
            <person name="Komaki H."/>
            <person name="Tamura T."/>
        </authorList>
    </citation>
    <scope>NUCLEOTIDE SEQUENCE [LARGE SCALE GENOMIC DNA]</scope>
    <source>
        <strain evidence="1 2">NBRC 15435</strain>
    </source>
</reference>
<protein>
    <recommendedName>
        <fullName evidence="3">Collagen triple helix repeat-containing protein</fullName>
    </recommendedName>
</protein>
<dbReference type="Proteomes" id="UP000650628">
    <property type="component" value="Unassembled WGS sequence"/>
</dbReference>